<gene>
    <name evidence="3" type="ORF">LITE_LOCUS31860</name>
</gene>
<dbReference type="EMBL" id="CAMGYJ010000008">
    <property type="protein sequence ID" value="CAI0454120.1"/>
    <property type="molecule type" value="Genomic_DNA"/>
</dbReference>
<evidence type="ECO:0000313" key="3">
    <source>
        <dbReference type="EMBL" id="CAI0454120.1"/>
    </source>
</evidence>
<sequence>TSSPPFQFQSPLLPHQHHHDRNNNADDVAVSPTTSAAATNPPRPPFSVSDDNQTTSVDQDDKDEPRKGQNLVGVILMLLISVPTGLFLAFLLSSFEELKAYTPKADVVSAFVSVSNSTNNNSNGPTATAGRILTANWAMVIHLDNDVRRCCQSVHLYRVDASVFHGDDALASTQRFTGFNAPDKRRQDHVTFSVQLGAKEADVGERVVSAISRDYWTESAEPSRLRFKAVITVWVRLKPDRFRSRFYLARISCDPLWIGSSGIVVGTISKDNRECNVHVIRESKPVWLDNGWVAGSLIFATIIVSASLCIVGAKFGVF</sequence>
<name>A0AAV0N6A7_9ROSI</name>
<protein>
    <submittedName>
        <fullName evidence="3">Uncharacterized protein</fullName>
    </submittedName>
</protein>
<feature type="non-terminal residue" evidence="3">
    <location>
        <position position="1"/>
    </location>
</feature>
<feature type="transmembrane region" description="Helical" evidence="2">
    <location>
        <begin position="71"/>
        <end position="92"/>
    </location>
</feature>
<keyword evidence="2" id="KW-0812">Transmembrane</keyword>
<feature type="transmembrane region" description="Helical" evidence="2">
    <location>
        <begin position="291"/>
        <end position="313"/>
    </location>
</feature>
<dbReference type="AlphaFoldDB" id="A0AAV0N6A7"/>
<keyword evidence="2" id="KW-0472">Membrane</keyword>
<evidence type="ECO:0000256" key="2">
    <source>
        <dbReference type="SAM" id="Phobius"/>
    </source>
</evidence>
<dbReference type="Proteomes" id="UP001154282">
    <property type="component" value="Unassembled WGS sequence"/>
</dbReference>
<reference evidence="3" key="1">
    <citation type="submission" date="2022-08" db="EMBL/GenBank/DDBJ databases">
        <authorList>
            <person name="Gutierrez-Valencia J."/>
        </authorList>
    </citation>
    <scope>NUCLEOTIDE SEQUENCE</scope>
</reference>
<feature type="region of interest" description="Disordered" evidence="1">
    <location>
        <begin position="1"/>
        <end position="66"/>
    </location>
</feature>
<evidence type="ECO:0000256" key="1">
    <source>
        <dbReference type="SAM" id="MobiDB-lite"/>
    </source>
</evidence>
<organism evidence="3 4">
    <name type="scientific">Linum tenue</name>
    <dbReference type="NCBI Taxonomy" id="586396"/>
    <lineage>
        <taxon>Eukaryota</taxon>
        <taxon>Viridiplantae</taxon>
        <taxon>Streptophyta</taxon>
        <taxon>Embryophyta</taxon>
        <taxon>Tracheophyta</taxon>
        <taxon>Spermatophyta</taxon>
        <taxon>Magnoliopsida</taxon>
        <taxon>eudicotyledons</taxon>
        <taxon>Gunneridae</taxon>
        <taxon>Pentapetalae</taxon>
        <taxon>rosids</taxon>
        <taxon>fabids</taxon>
        <taxon>Malpighiales</taxon>
        <taxon>Linaceae</taxon>
        <taxon>Linum</taxon>
    </lineage>
</organism>
<feature type="compositionally biased region" description="Polar residues" evidence="1">
    <location>
        <begin position="1"/>
        <end position="10"/>
    </location>
</feature>
<evidence type="ECO:0000313" key="4">
    <source>
        <dbReference type="Proteomes" id="UP001154282"/>
    </source>
</evidence>
<comment type="caution">
    <text evidence="3">The sequence shown here is derived from an EMBL/GenBank/DDBJ whole genome shotgun (WGS) entry which is preliminary data.</text>
</comment>
<keyword evidence="2" id="KW-1133">Transmembrane helix</keyword>
<proteinExistence type="predicted"/>
<keyword evidence="4" id="KW-1185">Reference proteome</keyword>
<accession>A0AAV0N6A7</accession>